<feature type="region of interest" description="Disordered" evidence="1">
    <location>
        <begin position="956"/>
        <end position="975"/>
    </location>
</feature>
<feature type="region of interest" description="Disordered" evidence="1">
    <location>
        <begin position="237"/>
        <end position="291"/>
    </location>
</feature>
<protein>
    <submittedName>
        <fullName evidence="2">Uncharacterized protein</fullName>
    </submittedName>
</protein>
<evidence type="ECO:0000256" key="1">
    <source>
        <dbReference type="SAM" id="MobiDB-lite"/>
    </source>
</evidence>
<feature type="region of interest" description="Disordered" evidence="1">
    <location>
        <begin position="1787"/>
        <end position="1806"/>
    </location>
</feature>
<accession>G2LH68</accession>
<reference evidence="2 3" key="1">
    <citation type="journal article" date="2012" name="Environ. Microbiol.">
        <title>Complete genome of Candidatus Chloracidobacterium thermophilum, a chlorophyll-based photoheterotroph belonging to the phylum Acidobacteria.</title>
        <authorList>
            <person name="Garcia Costas A.M."/>
            <person name="Liu Z."/>
            <person name="Tomsho L.P."/>
            <person name="Schuster S.C."/>
            <person name="Ward D.M."/>
            <person name="Bryant D.A."/>
        </authorList>
    </citation>
    <scope>NUCLEOTIDE SEQUENCE [LARGE SCALE GENOMIC DNA]</scope>
    <source>
        <strain evidence="2 3">B</strain>
    </source>
</reference>
<feature type="compositionally biased region" description="Acidic residues" evidence="1">
    <location>
        <begin position="1900"/>
        <end position="1912"/>
    </location>
</feature>
<name>G2LH68_CHLTF</name>
<organism evidence="2 3">
    <name type="scientific">Chloracidobacterium thermophilum (strain B)</name>
    <dbReference type="NCBI Taxonomy" id="981222"/>
    <lineage>
        <taxon>Bacteria</taxon>
        <taxon>Pseudomonadati</taxon>
        <taxon>Acidobacteriota</taxon>
        <taxon>Terriglobia</taxon>
        <taxon>Terriglobales</taxon>
        <taxon>Acidobacteriaceae</taxon>
        <taxon>Chloracidobacterium</taxon>
    </lineage>
</organism>
<feature type="region of interest" description="Disordered" evidence="1">
    <location>
        <begin position="445"/>
        <end position="467"/>
    </location>
</feature>
<dbReference type="Proteomes" id="UP000006791">
    <property type="component" value="Chromosome 1"/>
</dbReference>
<evidence type="ECO:0000313" key="3">
    <source>
        <dbReference type="Proteomes" id="UP000006791"/>
    </source>
</evidence>
<gene>
    <name evidence="2" type="ordered locus">Cabther_A1056</name>
</gene>
<dbReference type="STRING" id="981222.Cabther_A1056"/>
<feature type="region of interest" description="Disordered" evidence="1">
    <location>
        <begin position="1879"/>
        <end position="1916"/>
    </location>
</feature>
<dbReference type="KEGG" id="ctm:Cabther_A1056"/>
<sequence length="2009" mass="219835">MKFAMTPHFARILRHKHRYQERGVALAIALVLLGVLLVFTSVSATLMTTEARQTAADYQKTRTLYAAIAYLETITANVNRILSRSPNITADDLGPTGITSNLPPFFTEAGQPLYTFTADTPFVPPGASSNTTVTVNDAPFNGMTALRRQFVLGASARATNANEEARLIRQVNFYQIPAFQFAAFGFDCLQVSPGPQFYLGGRTHVNRHLYLGAGNRAWFFGPVTVAGEVVSRITPSNRPRADHSWVLDPNREPRDSSATDEETFARELADSVTRPITPSLPHGKGPGGYSNNPEVYRVAPVNWLINDINLAVGTGSGAPVGAGPNNGGVGTPWGITNGHSPGKQRIVPLLLPTQTNGFNAIEILRRSNPNENREVLRNSRFFEGQVSARACTIRILLDDDLDHFPPPPADRGGVPAYDLEALSNPNTQLFKDFWLDDNPNVVQFDPLGGSDHPDQPASVLPAGSGGDPHKYNQSDTLVKANGPQRRVLPPQTNLVNQQADFQTRADNTVDTTQRKRTYIKIELLVNNNPAGDPNIFPDRYDITPHILNLGITAGPIPVLRDLPAANLAAGQPEPETTYAAVYALNDGGSVSRLQNQTNLPRNFLPFLSESDPDTPSFIGRFVQTLSQQPPTVAISSPVGPVNQRVTYWYEPNSILTLQRTMLPFTPQTNVNMANADPPQVDDRGRPVITTEMASLQGRLDNNGNPSSSHTNYPARLKSLLAKPYFRFTDDFDNRSYIKGSYDIGPDGQRDTADDMFLMPNPMKSDIPREEIFNGENSSGDKRQERFIRRVRVRAARLQLSGTRVSPSGLHGTRPAMLMPNLDTPGDNPTYTVSPAGILLGYETSFNQIMRSPNFWTNDPASPEQVLRVERQLVRLLRNFVFRPGIPGFYAMRHDNLDILGNPVAPGAGANSLGDGILDNDLDYLNQGPATYPNTPPNAYITGPYTPTFNRNLNTTATDAPAAGEPPTGYPGTGPAGTIDLQEMTPFANVADQQLLAKCLFNPTGLTPDEQVRLFPHLLRVAPNFTVNFLQTLRGAELGTPGRSTDPSLGNVEGIGDFATAQIPGTPEIARENLTFDWNGDGIIEPPHYPFENQRVDLNGVRRIPDDQNGEWFFGDGDTDDLGEQMSALPRLVATTNPGDQGVARMGYSPESNINSLLPSTLRVLHTPPAENNLNRIARRVTSMPIEIIFWEADPSDTDPNFAPLPDPEGGLDTVLNQADPGSNATLFPPSNRFTETGEFQNCFRIKVPFNTFLGKTNPVNIPGVGNNLRFNVREAVGIIFQHPLASRVYPNAPGIDTTNIGPTTPGLDGVTSLPGSPGAGTQNLNLETQIGRRLGLSDANYAFPGHAYIAFAPNPDNPQLPPKSNATLIPRIRIEMDRAFPINVYDQREGRHVNRRYGFQGIPSASDYYNNNTGNTSRPNGIVETVWPVWPGGSPSGGPLPDDQRILANMVYRLPMPSPIAYERRGLMNLTELNVGNLKRLFRGDFDNFLDIVETKTSALTRNIKGGFTTGRPRQLDPARGKIDVSDNGFIVYFSDRRGDSNNDGIYDFNDVYGENNILNALDDSCETDPGMVSDPQQGGIMVPFERVANGPGPKPGDGRLRRDVECETQPNFTPTLNRPARSGEAPHGAVPVNDGYEYFGGSANPNADTAGTGHGVVAQFTRYTYTPNPDGTRTIASRLFGIAYPSAVFPTSLTPAVNEGAGMRTWRIVDSAKTGRIRAFRRALRIVNAMDIPRLFVNRPTGNGRGFTGLTVVTENPSYLYGNINAIGVTENFQNNRTCLNSRIPRGGPTPSENYAQTGNANVATRPPDDWCTNPLEPNDPLLHGSMGIYSDATSIHSNGWSDGRMFLTGFNYLYRPQNFTLDRIAVRTTVKAAWLTGAPRTGAGNNNQTGQVQRSNNDDPDPENDMDFDNNTDGGLHNFPRFAEDFGGTRHSRNFNYNGSFIFQFFSHQGNGPFLIGGDGNYTPPNPRNWNFDTAFLVPTGVPAGTPFFFFYKNGSYRQVFLENNPN</sequence>
<proteinExistence type="predicted"/>
<feature type="compositionally biased region" description="Polar residues" evidence="1">
    <location>
        <begin position="1885"/>
        <end position="1897"/>
    </location>
</feature>
<feature type="compositionally biased region" description="Basic and acidic residues" evidence="1">
    <location>
        <begin position="239"/>
        <end position="269"/>
    </location>
</feature>
<keyword evidence="3" id="KW-1185">Reference proteome</keyword>
<feature type="compositionally biased region" description="Polar residues" evidence="1">
    <location>
        <begin position="1792"/>
        <end position="1804"/>
    </location>
</feature>
<dbReference type="EMBL" id="CP002514">
    <property type="protein sequence ID" value="AEP11810.1"/>
    <property type="molecule type" value="Genomic_DNA"/>
</dbReference>
<dbReference type="HOGENOM" id="CLU_233753_0_0_0"/>
<evidence type="ECO:0000313" key="2">
    <source>
        <dbReference type="EMBL" id="AEP11810.1"/>
    </source>
</evidence>